<dbReference type="SUPFAM" id="SSF53383">
    <property type="entry name" value="PLP-dependent transferases"/>
    <property type="match status" value="1"/>
</dbReference>
<evidence type="ECO:0000256" key="2">
    <source>
        <dbReference type="PIRSR" id="PIRSR000390-1"/>
    </source>
</evidence>
<sequence>MVKHPDHLPFATHALGEEERDEVLEVLASNWLTTGPRTQQFEQDFSAYIGCDHALAVNSCTAGLHLALEAIGVGPGDRVITTPYTFTATAEVIRYLGADPLFVDIDPKTLNIDPALIEEALDKHGSKVKAVMPVHFAGQACDMDPILEMAHAHDCRVVEDAAHALPTTYKGKQVGAIGDLTAYSFYATKTITTGEGGMVTTNNPDYAKRISTMRLHGIDRDVFDRYQSKKPAWYYEVVAPGFKYNMPDILAALGINQLKKADRFQARRQAIAEIYNRELVELPLARPYVARPEDQHAWHLYVIQLELGSIKMDRDQFIERMAELGVGLSVHFIPLHLHPYWRERYGFTPIDFPTAYEVFHQVVSLPIHPRMSDDDAMRVVASIKKVLGA</sequence>
<dbReference type="GO" id="GO:0030170">
    <property type="term" value="F:pyridoxal phosphate binding"/>
    <property type="evidence" value="ECO:0007669"/>
    <property type="project" value="TreeGrafter"/>
</dbReference>
<keyword evidence="3 4" id="KW-0663">Pyridoxal phosphate</keyword>
<evidence type="ECO:0000256" key="4">
    <source>
        <dbReference type="RuleBase" id="RU004508"/>
    </source>
</evidence>
<dbReference type="GO" id="GO:0047310">
    <property type="term" value="F:glutamine-scyllo-inositol transaminase activity"/>
    <property type="evidence" value="ECO:0007669"/>
    <property type="project" value="UniProtKB-EC"/>
</dbReference>
<dbReference type="Pfam" id="PF01041">
    <property type="entry name" value="DegT_DnrJ_EryC1"/>
    <property type="match status" value="1"/>
</dbReference>
<evidence type="ECO:0000256" key="3">
    <source>
        <dbReference type="PIRSR" id="PIRSR000390-2"/>
    </source>
</evidence>
<evidence type="ECO:0000256" key="1">
    <source>
        <dbReference type="ARBA" id="ARBA00037999"/>
    </source>
</evidence>
<dbReference type="Gene3D" id="3.40.640.10">
    <property type="entry name" value="Type I PLP-dependent aspartate aminotransferase-like (Major domain)"/>
    <property type="match status" value="1"/>
</dbReference>
<dbReference type="Gene3D" id="3.90.1150.10">
    <property type="entry name" value="Aspartate Aminotransferase, domain 1"/>
    <property type="match status" value="1"/>
</dbReference>
<dbReference type="InterPro" id="IPR015422">
    <property type="entry name" value="PyrdxlP-dep_Trfase_small"/>
</dbReference>
<gene>
    <name evidence="5" type="ORF">MAGMO_2749</name>
</gene>
<dbReference type="PANTHER" id="PTHR30244">
    <property type="entry name" value="TRANSAMINASE"/>
    <property type="match status" value="1"/>
</dbReference>
<dbReference type="GO" id="GO:0000271">
    <property type="term" value="P:polysaccharide biosynthetic process"/>
    <property type="evidence" value="ECO:0007669"/>
    <property type="project" value="TreeGrafter"/>
</dbReference>
<proteinExistence type="inferred from homology"/>
<evidence type="ECO:0000313" key="5">
    <source>
        <dbReference type="EMBL" id="CRH06899.1"/>
    </source>
</evidence>
<keyword evidence="5" id="KW-0808">Transferase</keyword>
<name>A0A1S7LL86_MAGMO</name>
<comment type="similarity">
    <text evidence="1 4">Belongs to the DegT/DnrJ/EryC1 family.</text>
</comment>
<feature type="active site" description="Proton acceptor" evidence="2">
    <location>
        <position position="189"/>
    </location>
</feature>
<dbReference type="EC" id="2.6.1.50" evidence="5"/>
<keyword evidence="5" id="KW-0032">Aminotransferase</keyword>
<feature type="modified residue" description="N6-(pyridoxal phosphate)lysine" evidence="3">
    <location>
        <position position="189"/>
    </location>
</feature>
<dbReference type="InterPro" id="IPR015424">
    <property type="entry name" value="PyrdxlP-dep_Trfase"/>
</dbReference>
<dbReference type="EMBL" id="LO017727">
    <property type="protein sequence ID" value="CRH06899.1"/>
    <property type="molecule type" value="Genomic_DNA"/>
</dbReference>
<dbReference type="InterPro" id="IPR000653">
    <property type="entry name" value="DegT/StrS_aminotransferase"/>
</dbReference>
<protein>
    <submittedName>
        <fullName evidence="5">Putative aminotransferase</fullName>
        <ecNumber evidence="5">2.6.1.50</ecNumber>
    </submittedName>
</protein>
<dbReference type="CDD" id="cd00616">
    <property type="entry name" value="AHBA_syn"/>
    <property type="match status" value="1"/>
</dbReference>
<organism evidence="5">
    <name type="scientific">Magnetococcus massalia (strain MO-1)</name>
    <dbReference type="NCBI Taxonomy" id="451514"/>
    <lineage>
        <taxon>Bacteria</taxon>
        <taxon>Pseudomonadati</taxon>
        <taxon>Pseudomonadota</taxon>
        <taxon>Magnetococcia</taxon>
        <taxon>Magnetococcales</taxon>
        <taxon>Magnetococcaceae</taxon>
        <taxon>Magnetococcus</taxon>
    </lineage>
</organism>
<dbReference type="AlphaFoldDB" id="A0A1S7LL86"/>
<dbReference type="PIRSF" id="PIRSF000390">
    <property type="entry name" value="PLP_StrS"/>
    <property type="match status" value="1"/>
</dbReference>
<dbReference type="PANTHER" id="PTHR30244:SF34">
    <property type="entry name" value="DTDP-4-AMINO-4,6-DIDEOXYGALACTOSE TRANSAMINASE"/>
    <property type="match status" value="1"/>
</dbReference>
<reference evidence="5" key="1">
    <citation type="submission" date="2015-04" db="EMBL/GenBank/DDBJ databases">
        <authorList>
            <person name="Syromyatnikov M.Y."/>
            <person name="Popov V.N."/>
        </authorList>
    </citation>
    <scope>NUCLEOTIDE SEQUENCE</scope>
    <source>
        <strain evidence="5">MO-1</strain>
    </source>
</reference>
<accession>A0A1S7LL86</accession>
<dbReference type="InterPro" id="IPR015421">
    <property type="entry name" value="PyrdxlP-dep_Trfase_major"/>
</dbReference>